<organism evidence="2 3">
    <name type="scientific">Lasallia pustulata</name>
    <dbReference type="NCBI Taxonomy" id="136370"/>
    <lineage>
        <taxon>Eukaryota</taxon>
        <taxon>Fungi</taxon>
        <taxon>Dikarya</taxon>
        <taxon>Ascomycota</taxon>
        <taxon>Pezizomycotina</taxon>
        <taxon>Lecanoromycetes</taxon>
        <taxon>OSLEUM clade</taxon>
        <taxon>Umbilicariomycetidae</taxon>
        <taxon>Umbilicariales</taxon>
        <taxon>Umbilicariaceae</taxon>
        <taxon>Lasallia</taxon>
    </lineage>
</organism>
<reference evidence="2 3" key="1">
    <citation type="submission" date="2019-09" db="EMBL/GenBank/DDBJ databases">
        <title>The hologenome of the rock-dwelling lichen Lasallia pustulata.</title>
        <authorList>
            <person name="Greshake Tzovaras B."/>
            <person name="Segers F."/>
            <person name="Bicker A."/>
            <person name="Dal Grande F."/>
            <person name="Otte J."/>
            <person name="Hankeln T."/>
            <person name="Schmitt I."/>
            <person name="Ebersberger I."/>
        </authorList>
    </citation>
    <scope>NUCLEOTIDE SEQUENCE [LARGE SCALE GENOMIC DNA]</scope>
    <source>
        <strain evidence="2">A1-1</strain>
    </source>
</reference>
<comment type="caution">
    <text evidence="2">The sequence shown here is derived from an EMBL/GenBank/DDBJ whole genome shotgun (WGS) entry which is preliminary data.</text>
</comment>
<evidence type="ECO:0000313" key="3">
    <source>
        <dbReference type="Proteomes" id="UP000324767"/>
    </source>
</evidence>
<gene>
    <name evidence="2" type="ORF">FRX48_02069</name>
</gene>
<name>A0A5M8PYA4_9LECA</name>
<dbReference type="Proteomes" id="UP000324767">
    <property type="component" value="Unassembled WGS sequence"/>
</dbReference>
<dbReference type="Pfam" id="PF11937">
    <property type="entry name" value="DUF3455"/>
    <property type="match status" value="1"/>
</dbReference>
<dbReference type="PANTHER" id="PTHR35567:SF1">
    <property type="entry name" value="CONSERVED FUNGAL PROTEIN (AFU_ORTHOLOGUE AFUA_1G14230)"/>
    <property type="match status" value="1"/>
</dbReference>
<dbReference type="InterPro" id="IPR021851">
    <property type="entry name" value="DUF3455"/>
</dbReference>
<dbReference type="AlphaFoldDB" id="A0A5M8PYA4"/>
<evidence type="ECO:0000256" key="1">
    <source>
        <dbReference type="SAM" id="SignalP"/>
    </source>
</evidence>
<dbReference type="OrthoDB" id="1859733at2759"/>
<evidence type="ECO:0008006" key="4">
    <source>
        <dbReference type="Google" id="ProtNLM"/>
    </source>
</evidence>
<dbReference type="EMBL" id="VXIT01000003">
    <property type="protein sequence ID" value="KAA6413708.1"/>
    <property type="molecule type" value="Genomic_DNA"/>
</dbReference>
<accession>A0A5M8PYA4</accession>
<feature type="signal peptide" evidence="1">
    <location>
        <begin position="1"/>
        <end position="27"/>
    </location>
</feature>
<sequence>MASSSSRNPILLALLVLCTTLIHTSSARPWRRGPSPFPDFDLSSYCPTLSNGTSSLSPPMSNVTLEAVVFGRGVQNYTCNATDPTSAPTAIGAIATLFDATPLLPLLPPSAGEEILNLLPAFLVCFPLSSLTSSSLPKLGVHYFDASGTPTFDLGSIGLLKAKKAQNIMAPPDASKGPEDQGDGAVDWLRLTAKAGAGSRGLSEVYRVETAGGKSPPTCEGQPAAIEVQYAAQYWFYEQGRGFG</sequence>
<proteinExistence type="predicted"/>
<feature type="chain" id="PRO_5024283115" description="Malate dehydrogenase" evidence="1">
    <location>
        <begin position="28"/>
        <end position="244"/>
    </location>
</feature>
<dbReference type="PANTHER" id="PTHR35567">
    <property type="entry name" value="MALATE DEHYDROGENASE (AFU_ORTHOLOGUE AFUA_2G13800)"/>
    <property type="match status" value="1"/>
</dbReference>
<protein>
    <recommendedName>
        <fullName evidence="4">Malate dehydrogenase</fullName>
    </recommendedName>
</protein>
<evidence type="ECO:0000313" key="2">
    <source>
        <dbReference type="EMBL" id="KAA6413708.1"/>
    </source>
</evidence>
<keyword evidence="1" id="KW-0732">Signal</keyword>